<proteinExistence type="predicted"/>
<feature type="region of interest" description="Disordered" evidence="1">
    <location>
        <begin position="162"/>
        <end position="183"/>
    </location>
</feature>
<accession>A0A2A3E4B8</accession>
<sequence>MQARYREYSFVRLKVKVTELRDRIQNFSFFQGFKDGATYWTRAGWRNDSIHQKYISGILISMKDGRIYRNEEKKTYLYCESYGRIANALIVYKIATKKSIKIRRFRELLAAKLLGLSCRNLQQNQHNITVRKNNSGIKHWSNDKGLPGLSSRSKLIKNFWKNTKKQRNRREEEEEEEKGQRAKSRFVVDDRNVLGNWANQRFGSHPGSLYEEATVNKTQKNFLFRLAKESGSDYHTELNISFNSGV</sequence>
<dbReference type="OrthoDB" id="123207at2759"/>
<evidence type="ECO:0000313" key="2">
    <source>
        <dbReference type="EMBL" id="PBC26540.1"/>
    </source>
</evidence>
<protein>
    <submittedName>
        <fullName evidence="2">Uncharacterized protein</fullName>
    </submittedName>
</protein>
<name>A0A2A3E4B8_APICC</name>
<organism evidence="2 3">
    <name type="scientific">Apis cerana cerana</name>
    <name type="common">Oriental honeybee</name>
    <dbReference type="NCBI Taxonomy" id="94128"/>
    <lineage>
        <taxon>Eukaryota</taxon>
        <taxon>Metazoa</taxon>
        <taxon>Ecdysozoa</taxon>
        <taxon>Arthropoda</taxon>
        <taxon>Hexapoda</taxon>
        <taxon>Insecta</taxon>
        <taxon>Pterygota</taxon>
        <taxon>Neoptera</taxon>
        <taxon>Endopterygota</taxon>
        <taxon>Hymenoptera</taxon>
        <taxon>Apocrita</taxon>
        <taxon>Aculeata</taxon>
        <taxon>Apoidea</taxon>
        <taxon>Anthophila</taxon>
        <taxon>Apidae</taxon>
        <taxon>Apis</taxon>
    </lineage>
</organism>
<keyword evidence="3" id="KW-1185">Reference proteome</keyword>
<dbReference type="STRING" id="94128.A0A2A3E4B8"/>
<dbReference type="EMBL" id="KZ288379">
    <property type="protein sequence ID" value="PBC26540.1"/>
    <property type="molecule type" value="Genomic_DNA"/>
</dbReference>
<reference evidence="2 3" key="1">
    <citation type="submission" date="2014-07" db="EMBL/GenBank/DDBJ databases">
        <title>Genomic and transcriptomic analysis on Apis cerana provide comprehensive insights into honey bee biology.</title>
        <authorList>
            <person name="Diao Q."/>
            <person name="Sun L."/>
            <person name="Zheng H."/>
            <person name="Zheng H."/>
            <person name="Xu S."/>
            <person name="Wang S."/>
            <person name="Zeng Z."/>
            <person name="Hu F."/>
            <person name="Su S."/>
            <person name="Wu J."/>
        </authorList>
    </citation>
    <scope>NUCLEOTIDE SEQUENCE [LARGE SCALE GENOMIC DNA]</scope>
    <source>
        <tissue evidence="2">Pupae without intestine</tissue>
    </source>
</reference>
<dbReference type="Proteomes" id="UP000242457">
    <property type="component" value="Unassembled WGS sequence"/>
</dbReference>
<gene>
    <name evidence="2" type="ORF">APICC_04485</name>
</gene>
<evidence type="ECO:0000313" key="3">
    <source>
        <dbReference type="Proteomes" id="UP000242457"/>
    </source>
</evidence>
<dbReference type="AlphaFoldDB" id="A0A2A3E4B8"/>
<evidence type="ECO:0000256" key="1">
    <source>
        <dbReference type="SAM" id="MobiDB-lite"/>
    </source>
</evidence>